<feature type="transmembrane region" description="Helical" evidence="8">
    <location>
        <begin position="12"/>
        <end position="32"/>
    </location>
</feature>
<organism evidence="9 10">
    <name type="scientific">Metabacillus malikii</name>
    <dbReference type="NCBI Taxonomy" id="1504265"/>
    <lineage>
        <taxon>Bacteria</taxon>
        <taxon>Bacillati</taxon>
        <taxon>Bacillota</taxon>
        <taxon>Bacilli</taxon>
        <taxon>Bacillales</taxon>
        <taxon>Bacillaceae</taxon>
        <taxon>Metabacillus</taxon>
    </lineage>
</organism>
<proteinExistence type="inferred from homology"/>
<dbReference type="Proteomes" id="UP001234495">
    <property type="component" value="Unassembled WGS sequence"/>
</dbReference>
<feature type="transmembrane region" description="Helical" evidence="8">
    <location>
        <begin position="305"/>
        <end position="323"/>
    </location>
</feature>
<accession>A0ABT9ZK40</accession>
<keyword evidence="4" id="KW-0309">Germination</keyword>
<evidence type="ECO:0000256" key="2">
    <source>
        <dbReference type="ARBA" id="ARBA00007998"/>
    </source>
</evidence>
<dbReference type="RefSeq" id="WP_307344852.1">
    <property type="nucleotide sequence ID" value="NZ_JAUSUD010000023.1"/>
</dbReference>
<keyword evidence="5 8" id="KW-0812">Transmembrane</keyword>
<feature type="transmembrane region" description="Helical" evidence="8">
    <location>
        <begin position="85"/>
        <end position="103"/>
    </location>
</feature>
<comment type="caution">
    <text evidence="9">The sequence shown here is derived from an EMBL/GenBank/DDBJ whole genome shotgun (WGS) entry which is preliminary data.</text>
</comment>
<keyword evidence="7 8" id="KW-0472">Membrane</keyword>
<evidence type="ECO:0000256" key="3">
    <source>
        <dbReference type="ARBA" id="ARBA00022448"/>
    </source>
</evidence>
<gene>
    <name evidence="9" type="ORF">J2S19_003983</name>
</gene>
<protein>
    <submittedName>
        <fullName evidence="9">Spore germination protein (Amino acid permease)</fullName>
    </submittedName>
</protein>
<evidence type="ECO:0000256" key="5">
    <source>
        <dbReference type="ARBA" id="ARBA00022692"/>
    </source>
</evidence>
<keyword evidence="3" id="KW-0813">Transport</keyword>
<evidence type="ECO:0000313" key="9">
    <source>
        <dbReference type="EMBL" id="MDQ0232661.1"/>
    </source>
</evidence>
<evidence type="ECO:0000256" key="6">
    <source>
        <dbReference type="ARBA" id="ARBA00022989"/>
    </source>
</evidence>
<sequence>MKSIVKENKMVSPYFLFFLIHSTQTGVAVLSFQVNIIGGAGQDAWISVFATGLFMHVILFMMLYILKHSSTGDILSLHREVFGKYLGGLISITIAIYLALISLNSLHTYIDLLQIWVFDGIASWEFSLLFCVLIYYVVSGGFRIITAIAYWGVVIPSFLLLSILYLLNYAEISYLTPIFNYHLNDYLISAKEVLPVYMGFESVLIFYPFISERETSHKWGHIATLYTTLLYTVIAVITFLFFTQGKLEHLTWPTLTLIKIIQLPFLERFEFIFIFTWLLVVMPVVCINLWAAVRSFKLTIPKLKSTYILIAFLTVFHIVNSLFIEIGFSHLLDKVVTTCGITFIFCYIPIIFLITVIRKKWKQRDGSSASMD</sequence>
<evidence type="ECO:0000313" key="10">
    <source>
        <dbReference type="Proteomes" id="UP001234495"/>
    </source>
</evidence>
<name>A0ABT9ZK40_9BACI</name>
<evidence type="ECO:0000256" key="7">
    <source>
        <dbReference type="ARBA" id="ARBA00023136"/>
    </source>
</evidence>
<feature type="transmembrane region" description="Helical" evidence="8">
    <location>
        <begin position="148"/>
        <end position="167"/>
    </location>
</feature>
<feature type="transmembrane region" description="Helical" evidence="8">
    <location>
        <begin position="222"/>
        <end position="242"/>
    </location>
</feature>
<feature type="transmembrane region" description="Helical" evidence="8">
    <location>
        <begin position="335"/>
        <end position="357"/>
    </location>
</feature>
<feature type="transmembrane region" description="Helical" evidence="8">
    <location>
        <begin position="115"/>
        <end position="136"/>
    </location>
</feature>
<comment type="similarity">
    <text evidence="2">Belongs to the amino acid-polyamine-organocation (APC) superfamily. Spore germination protein (SGP) (TC 2.A.3.9) family.</text>
</comment>
<dbReference type="EMBL" id="JAUSUD010000023">
    <property type="protein sequence ID" value="MDQ0232661.1"/>
    <property type="molecule type" value="Genomic_DNA"/>
</dbReference>
<comment type="subcellular location">
    <subcellularLocation>
        <location evidence="1">Membrane</location>
        <topology evidence="1">Multi-pass membrane protein</topology>
    </subcellularLocation>
</comment>
<dbReference type="PANTHER" id="PTHR34975">
    <property type="entry name" value="SPORE GERMINATION PROTEIN A2"/>
    <property type="match status" value="1"/>
</dbReference>
<dbReference type="InterPro" id="IPR004761">
    <property type="entry name" value="Spore_GerAB"/>
</dbReference>
<dbReference type="NCBIfam" id="TIGR00912">
    <property type="entry name" value="2A0309"/>
    <property type="match status" value="1"/>
</dbReference>
<keyword evidence="6 8" id="KW-1133">Transmembrane helix</keyword>
<evidence type="ECO:0000256" key="8">
    <source>
        <dbReference type="SAM" id="Phobius"/>
    </source>
</evidence>
<reference evidence="9 10" key="1">
    <citation type="submission" date="2023-07" db="EMBL/GenBank/DDBJ databases">
        <title>Genomic Encyclopedia of Type Strains, Phase IV (KMG-IV): sequencing the most valuable type-strain genomes for metagenomic binning, comparative biology and taxonomic classification.</title>
        <authorList>
            <person name="Goeker M."/>
        </authorList>
    </citation>
    <scope>NUCLEOTIDE SEQUENCE [LARGE SCALE GENOMIC DNA]</scope>
    <source>
        <strain evidence="9 10">DSM 29005</strain>
    </source>
</reference>
<dbReference type="Pfam" id="PF03845">
    <property type="entry name" value="Spore_permease"/>
    <property type="match status" value="1"/>
</dbReference>
<feature type="transmembrane region" description="Helical" evidence="8">
    <location>
        <begin position="44"/>
        <end position="65"/>
    </location>
</feature>
<evidence type="ECO:0000256" key="1">
    <source>
        <dbReference type="ARBA" id="ARBA00004141"/>
    </source>
</evidence>
<dbReference type="PANTHER" id="PTHR34975:SF2">
    <property type="entry name" value="SPORE GERMINATION PROTEIN A2"/>
    <property type="match status" value="1"/>
</dbReference>
<evidence type="ECO:0000256" key="4">
    <source>
        <dbReference type="ARBA" id="ARBA00022544"/>
    </source>
</evidence>
<keyword evidence="10" id="KW-1185">Reference proteome</keyword>
<feature type="transmembrane region" description="Helical" evidence="8">
    <location>
        <begin position="271"/>
        <end position="293"/>
    </location>
</feature>